<dbReference type="VEuPathDB" id="FungiDB:I303_05710"/>
<protein>
    <submittedName>
        <fullName evidence="1">Uncharacterized protein</fullName>
    </submittedName>
</protein>
<dbReference type="OrthoDB" id="2576082at2759"/>
<dbReference type="AlphaFoldDB" id="A0A1A6A044"/>
<reference evidence="2" key="3">
    <citation type="submission" date="2024-02" db="EMBL/GenBank/DDBJ databases">
        <title>Comparative genomics of Cryptococcus and Kwoniella reveals pathogenesis evolution and contrasting modes of karyotype evolution via chromosome fusion or intercentromeric recombination.</title>
        <authorList>
            <person name="Coelho M.A."/>
            <person name="David-Palma M."/>
            <person name="Shea T."/>
            <person name="Bowers K."/>
            <person name="McGinley-Smith S."/>
            <person name="Mohammad A.W."/>
            <person name="Gnirke A."/>
            <person name="Yurkov A.M."/>
            <person name="Nowrousian M."/>
            <person name="Sun S."/>
            <person name="Cuomo C.A."/>
            <person name="Heitman J."/>
        </authorList>
    </citation>
    <scope>NUCLEOTIDE SEQUENCE</scope>
    <source>
        <strain evidence="2">CBS 10117</strain>
    </source>
</reference>
<accession>A0A1A6A044</accession>
<dbReference type="Gene3D" id="2.60.120.260">
    <property type="entry name" value="Galactose-binding domain-like"/>
    <property type="match status" value="1"/>
</dbReference>
<organism evidence="1">
    <name type="scientific">Kwoniella dejecticola CBS 10117</name>
    <dbReference type="NCBI Taxonomy" id="1296121"/>
    <lineage>
        <taxon>Eukaryota</taxon>
        <taxon>Fungi</taxon>
        <taxon>Dikarya</taxon>
        <taxon>Basidiomycota</taxon>
        <taxon>Agaricomycotina</taxon>
        <taxon>Tremellomycetes</taxon>
        <taxon>Tremellales</taxon>
        <taxon>Cryptococcaceae</taxon>
        <taxon>Kwoniella</taxon>
    </lineage>
</organism>
<name>A0A1A6A044_9TREE</name>
<dbReference type="GeneID" id="28969409"/>
<dbReference type="EMBL" id="CP144536">
    <property type="protein sequence ID" value="WWC63089.1"/>
    <property type="molecule type" value="Genomic_DNA"/>
</dbReference>
<dbReference type="Proteomes" id="UP000078595">
    <property type="component" value="Chromosome 7"/>
</dbReference>
<dbReference type="KEGG" id="kdj:28969409"/>
<dbReference type="EMBL" id="KI894033">
    <property type="protein sequence ID" value="OBR83432.1"/>
    <property type="molecule type" value="Genomic_DNA"/>
</dbReference>
<gene>
    <name evidence="1" type="ORF">I303_05710</name>
    <name evidence="2" type="ORF">I303_105688</name>
</gene>
<evidence type="ECO:0000313" key="2">
    <source>
        <dbReference type="EMBL" id="WWC63089.1"/>
    </source>
</evidence>
<proteinExistence type="predicted"/>
<reference evidence="2" key="2">
    <citation type="submission" date="2013-07" db="EMBL/GenBank/DDBJ databases">
        <authorList>
            <consortium name="The Broad Institute Genome Sequencing Platform"/>
            <person name="Cuomo C."/>
            <person name="Litvintseva A."/>
            <person name="Chen Y."/>
            <person name="Heitman J."/>
            <person name="Sun S."/>
            <person name="Springer D."/>
            <person name="Dromer F."/>
            <person name="Young S.K."/>
            <person name="Zeng Q."/>
            <person name="Gargeya S."/>
            <person name="Fitzgerald M."/>
            <person name="Abouelleil A."/>
            <person name="Alvarado L."/>
            <person name="Berlin A.M."/>
            <person name="Chapman S.B."/>
            <person name="Dewar J."/>
            <person name="Goldberg J."/>
            <person name="Griggs A."/>
            <person name="Gujja S."/>
            <person name="Hansen M."/>
            <person name="Howarth C."/>
            <person name="Imamovic A."/>
            <person name="Larimer J."/>
            <person name="McCowan C."/>
            <person name="Murphy C."/>
            <person name="Pearson M."/>
            <person name="Priest M."/>
            <person name="Roberts A."/>
            <person name="Saif S."/>
            <person name="Shea T."/>
            <person name="Sykes S."/>
            <person name="Wortman J."/>
            <person name="Nusbaum C."/>
            <person name="Birren B."/>
        </authorList>
    </citation>
    <scope>NUCLEOTIDE SEQUENCE</scope>
    <source>
        <strain evidence="2">CBS 10117</strain>
    </source>
</reference>
<evidence type="ECO:0000313" key="3">
    <source>
        <dbReference type="Proteomes" id="UP000078595"/>
    </source>
</evidence>
<dbReference type="STRING" id="1296121.A0A1A6A044"/>
<reference evidence="1" key="1">
    <citation type="submission" date="2013-07" db="EMBL/GenBank/DDBJ databases">
        <title>The Genome Sequence of Cryptococcus dejecticola CBS10117.</title>
        <authorList>
            <consortium name="The Broad Institute Genome Sequencing Platform"/>
            <person name="Cuomo C."/>
            <person name="Litvintseva A."/>
            <person name="Chen Y."/>
            <person name="Heitman J."/>
            <person name="Sun S."/>
            <person name="Springer D."/>
            <person name="Dromer F."/>
            <person name="Young S.K."/>
            <person name="Zeng Q."/>
            <person name="Gargeya S."/>
            <person name="Fitzgerald M."/>
            <person name="Abouelleil A."/>
            <person name="Alvarado L."/>
            <person name="Berlin A.M."/>
            <person name="Chapman S.B."/>
            <person name="Dewar J."/>
            <person name="Goldberg J."/>
            <person name="Griggs A."/>
            <person name="Gujja S."/>
            <person name="Hansen M."/>
            <person name="Howarth C."/>
            <person name="Imamovic A."/>
            <person name="Larimer J."/>
            <person name="McCowan C."/>
            <person name="Murphy C."/>
            <person name="Pearson M."/>
            <person name="Priest M."/>
            <person name="Roberts A."/>
            <person name="Saif S."/>
            <person name="Shea T."/>
            <person name="Sykes S."/>
            <person name="Wortman J."/>
            <person name="Nusbaum C."/>
            <person name="Birren B."/>
        </authorList>
    </citation>
    <scope>NUCLEOTIDE SEQUENCE [LARGE SCALE GENOMIC DNA]</scope>
    <source>
        <strain evidence="1">CBS 10117</strain>
    </source>
</reference>
<keyword evidence="3" id="KW-1185">Reference proteome</keyword>
<sequence length="241" mass="25968">MDITQSYDDSSPYIAYQGNWKIQQSSDPFLGKYKNSTFHSTTSDGDTAVIVFVGTDIQVYGAFRPNHGFLSGLIDEGEKQYVNGTAKDPELYQQVLFEAHGLDNKTHTVVMTNEAFYDTSVGGVWFDIDFFAVNGTPIASSSSDPASTIGLPGNSVAYTGSAIFETVPPSGVESPHVPESPTAVQLAVSVAPSLASGQRPINNQIANSSRSLAPSQPETSLLVLMIGLYWIYSLGLQIRRD</sequence>
<evidence type="ECO:0000313" key="1">
    <source>
        <dbReference type="EMBL" id="OBR83432.1"/>
    </source>
</evidence>
<dbReference type="RefSeq" id="XP_018261274.1">
    <property type="nucleotide sequence ID" value="XM_018409002.1"/>
</dbReference>